<keyword evidence="3" id="KW-0227">DNA damage</keyword>
<dbReference type="Pfam" id="PF00580">
    <property type="entry name" value="UvrD-helicase"/>
    <property type="match status" value="1"/>
</dbReference>
<evidence type="ECO:0000256" key="9">
    <source>
        <dbReference type="ARBA" id="ARBA00023204"/>
    </source>
</evidence>
<feature type="binding site" evidence="14">
    <location>
        <begin position="33"/>
        <end position="40"/>
    </location>
    <ligand>
        <name>ATP</name>
        <dbReference type="ChEBI" id="CHEBI:30616"/>
    </ligand>
</feature>
<dbReference type="InterPro" id="IPR011604">
    <property type="entry name" value="PDDEXK-like_dom_sf"/>
</dbReference>
<dbReference type="GO" id="GO:0004527">
    <property type="term" value="F:exonuclease activity"/>
    <property type="evidence" value="ECO:0007669"/>
    <property type="project" value="UniProtKB-KW"/>
</dbReference>
<dbReference type="InterPro" id="IPR014016">
    <property type="entry name" value="UvrD-like_ATP-bd"/>
</dbReference>
<dbReference type="EMBL" id="BMPG01000009">
    <property type="protein sequence ID" value="GGL73294.1"/>
    <property type="molecule type" value="Genomic_DNA"/>
</dbReference>
<feature type="domain" description="UvrD-like helicase ATP-binding" evidence="16">
    <location>
        <begin position="12"/>
        <end position="414"/>
    </location>
</feature>
<evidence type="ECO:0000313" key="18">
    <source>
        <dbReference type="EMBL" id="GGL73294.1"/>
    </source>
</evidence>
<evidence type="ECO:0000256" key="1">
    <source>
        <dbReference type="ARBA" id="ARBA00022722"/>
    </source>
</evidence>
<organism evidence="18 19">
    <name type="scientific">Halocalculus aciditolerans</name>
    <dbReference type="NCBI Taxonomy" id="1383812"/>
    <lineage>
        <taxon>Archaea</taxon>
        <taxon>Methanobacteriati</taxon>
        <taxon>Methanobacteriota</taxon>
        <taxon>Stenosarchaea group</taxon>
        <taxon>Halobacteria</taxon>
        <taxon>Halobacteriales</taxon>
        <taxon>Halobacteriaceae</taxon>
        <taxon>Halocalculus</taxon>
    </lineage>
</organism>
<evidence type="ECO:0000256" key="6">
    <source>
        <dbReference type="ARBA" id="ARBA00022839"/>
    </source>
</evidence>
<dbReference type="GO" id="GO:0005524">
    <property type="term" value="F:ATP binding"/>
    <property type="evidence" value="ECO:0007669"/>
    <property type="project" value="UniProtKB-UniRule"/>
</dbReference>
<dbReference type="InterPro" id="IPR038726">
    <property type="entry name" value="PDDEXK_AddAB-type"/>
</dbReference>
<evidence type="ECO:0000256" key="13">
    <source>
        <dbReference type="ARBA" id="ARBA00048988"/>
    </source>
</evidence>
<dbReference type="Proteomes" id="UP000607197">
    <property type="component" value="Unassembled WGS sequence"/>
</dbReference>
<evidence type="ECO:0000256" key="5">
    <source>
        <dbReference type="ARBA" id="ARBA00022806"/>
    </source>
</evidence>
<keyword evidence="1" id="KW-0540">Nuclease</keyword>
<keyword evidence="4 14" id="KW-0378">Hydrolase</keyword>
<dbReference type="SUPFAM" id="SSF52540">
    <property type="entry name" value="P-loop containing nucleoside triphosphate hydrolases"/>
    <property type="match status" value="1"/>
</dbReference>
<evidence type="ECO:0000256" key="14">
    <source>
        <dbReference type="PROSITE-ProRule" id="PRU00560"/>
    </source>
</evidence>
<evidence type="ECO:0000256" key="11">
    <source>
        <dbReference type="ARBA" id="ARBA00034617"/>
    </source>
</evidence>
<dbReference type="GO" id="GO:0003677">
    <property type="term" value="F:DNA binding"/>
    <property type="evidence" value="ECO:0007669"/>
    <property type="project" value="UniProtKB-KW"/>
</dbReference>
<dbReference type="PANTHER" id="PTHR11070">
    <property type="entry name" value="UVRD / RECB / PCRA DNA HELICASE FAMILY MEMBER"/>
    <property type="match status" value="1"/>
</dbReference>
<dbReference type="OrthoDB" id="203178at2157"/>
<dbReference type="Gene3D" id="3.40.50.300">
    <property type="entry name" value="P-loop containing nucleotide triphosphate hydrolases"/>
    <property type="match status" value="3"/>
</dbReference>
<dbReference type="GO" id="GO:0000725">
    <property type="term" value="P:recombinational repair"/>
    <property type="evidence" value="ECO:0007669"/>
    <property type="project" value="TreeGrafter"/>
</dbReference>
<dbReference type="EC" id="5.6.2.4" evidence="12"/>
<dbReference type="GO" id="GO:0043138">
    <property type="term" value="F:3'-5' DNA helicase activity"/>
    <property type="evidence" value="ECO:0007669"/>
    <property type="project" value="UniProtKB-EC"/>
</dbReference>
<comment type="catalytic activity">
    <reaction evidence="11">
        <text>Couples ATP hydrolysis with the unwinding of duplex DNA by translocating in the 3'-5' direction.</text>
        <dbReference type="EC" id="5.6.2.4"/>
    </reaction>
</comment>
<comment type="catalytic activity">
    <reaction evidence="13">
        <text>ATP + H2O = ADP + phosphate + H(+)</text>
        <dbReference type="Rhea" id="RHEA:13065"/>
        <dbReference type="ChEBI" id="CHEBI:15377"/>
        <dbReference type="ChEBI" id="CHEBI:15378"/>
        <dbReference type="ChEBI" id="CHEBI:30616"/>
        <dbReference type="ChEBI" id="CHEBI:43474"/>
        <dbReference type="ChEBI" id="CHEBI:456216"/>
        <dbReference type="EC" id="5.6.2.4"/>
    </reaction>
</comment>
<dbReference type="Gene3D" id="1.10.486.10">
    <property type="entry name" value="PCRA, domain 4"/>
    <property type="match status" value="1"/>
</dbReference>
<keyword evidence="2 14" id="KW-0547">Nucleotide-binding</keyword>
<keyword evidence="6" id="KW-0269">Exonuclease</keyword>
<keyword evidence="7 14" id="KW-0067">ATP-binding</keyword>
<name>A0A830FNM9_9EURY</name>
<comment type="caution">
    <text evidence="18">The sequence shown here is derived from an EMBL/GenBank/DDBJ whole genome shotgun (WGS) entry which is preliminary data.</text>
</comment>
<reference evidence="18" key="2">
    <citation type="submission" date="2020-09" db="EMBL/GenBank/DDBJ databases">
        <authorList>
            <person name="Sun Q."/>
            <person name="Ohkuma M."/>
        </authorList>
    </citation>
    <scope>NUCLEOTIDE SEQUENCE</scope>
    <source>
        <strain evidence="18">JCM 19596</strain>
    </source>
</reference>
<dbReference type="Gene3D" id="3.90.320.10">
    <property type="match status" value="1"/>
</dbReference>
<keyword evidence="9" id="KW-0234">DNA repair</keyword>
<keyword evidence="8" id="KW-0238">DNA-binding</keyword>
<dbReference type="PROSITE" id="PS51217">
    <property type="entry name" value="UVRD_HELICASE_CTER"/>
    <property type="match status" value="1"/>
</dbReference>
<keyword evidence="19" id="KW-1185">Reference proteome</keyword>
<dbReference type="AlphaFoldDB" id="A0A830FNM9"/>
<evidence type="ECO:0000256" key="8">
    <source>
        <dbReference type="ARBA" id="ARBA00023125"/>
    </source>
</evidence>
<protein>
    <recommendedName>
        <fullName evidence="12">DNA 3'-5' helicase</fullName>
        <ecNumber evidence="12">5.6.2.4</ecNumber>
    </recommendedName>
</protein>
<keyword evidence="10" id="KW-0413">Isomerase</keyword>
<dbReference type="PROSITE" id="PS51198">
    <property type="entry name" value="UVRD_HELICASE_ATP_BIND"/>
    <property type="match status" value="1"/>
</dbReference>
<evidence type="ECO:0000256" key="2">
    <source>
        <dbReference type="ARBA" id="ARBA00022741"/>
    </source>
</evidence>
<evidence type="ECO:0000256" key="3">
    <source>
        <dbReference type="ARBA" id="ARBA00022763"/>
    </source>
</evidence>
<evidence type="ECO:0000259" key="16">
    <source>
        <dbReference type="PROSITE" id="PS51198"/>
    </source>
</evidence>
<keyword evidence="5 14" id="KW-0347">Helicase</keyword>
<dbReference type="InterPro" id="IPR014017">
    <property type="entry name" value="DNA_helicase_UvrD-like_C"/>
</dbReference>
<sequence length="1161" mass="123803">MSDDGGPVRLRGAQAAIRDAFVAHESGLFTLNCVPGSGKSLVAHHVAAEDVLRRYVAGESSPAARVAVVSFNRDEAADIVPAVTARLRDIVEYDLTPAGREVSMAEADALAQRVRDAPFVGTVDSLLRDVFGQVAVDLGFDGRPDVGNDARLARVREACYESVRGDDALAARLDRLEAAYPDEEYEEGVAEMLASSLAYCRDRRLSTAAFRDELDATVEAVYPGGRPAGFADVVAALGAFAGEASASAARDRYDSSTRERVADADRSLYDSWTACVADFCAVFEAYRAAYREATRERGVVSHTDVAYLVDGYFAGTLDGVDAPDARVRARYRARIGSLVVDEAQDVSLAQHAALSHLVTPSTRVFACGDTLQSVYGWRHADPTVFERAARDGVYLGVEWGTHETRTARTTYRCAPAVAAAVDAVMEPVLSDAARGNAGPLDVDYPRLEAAREEPAGAGVHVAAFEGTGRPGSQSWVNPERGQGEATVLATYLARALADGTFTDEAGDPLDVTVLFRRRTRMADYEAAFAAEGLRVRRASDFLFDCPVVAAACAALAWLADPTERTLAALVGSPLPLGDLRGAFDAHGWDVDAVRENATLTAAQAAVLDGLCDLRERRAAFETQPVDAVVEDVAEALSLRADPHGVFAGVGGEQRVANVDALAEVLADWVGDEADAGVEEAVSLAAPYRETPREGPQQPNAGDAHDVTFRTVHRAKGDEDDVVVLADLGFDVWSRGPYDARFVARDGVAALAPPTNTDTPTETPLPPYAGGVYEPDGDRGSEGVARRDAGLRWATEHWRDVAGDAERGTLVGPPRLQSVAAAARAESWRLLYVALTRARDHLVVPLPKAVPGSPQPRDRWLDAVRDGLGYAGGTDDYTLDTASGPVRVGVNDVDFLASTPPRPAVPPSDVASVPPRRGALPAWLPRFVNPSTMYPLTEDPAAHAVDHLLGNALHTETEAVPESLPFPFDAMGPGAVGRCLHAVLTGVVARGVDEASLREMTSEVRSLFDEVVEEHAPDATDAERDALVAFFEASVRDAFLDSTLWAQLDAAASVAVEQPVDGLVRVAGVEFELHGQADFVIRSADGTRRVVDVKIALAEPTAATRRRYALQVAAYASLFEREGDTEVQPAIETFGVTRETVTSSLPAGVVERRLASLLDSVT</sequence>
<evidence type="ECO:0000256" key="15">
    <source>
        <dbReference type="SAM" id="MobiDB-lite"/>
    </source>
</evidence>
<evidence type="ECO:0000259" key="17">
    <source>
        <dbReference type="PROSITE" id="PS51217"/>
    </source>
</evidence>
<dbReference type="Pfam" id="PF12705">
    <property type="entry name" value="PDDEXK_1"/>
    <property type="match status" value="1"/>
</dbReference>
<evidence type="ECO:0000256" key="12">
    <source>
        <dbReference type="ARBA" id="ARBA00034808"/>
    </source>
</evidence>
<dbReference type="PANTHER" id="PTHR11070:SF2">
    <property type="entry name" value="ATP-DEPENDENT DNA HELICASE SRS2"/>
    <property type="match status" value="1"/>
</dbReference>
<evidence type="ECO:0000313" key="19">
    <source>
        <dbReference type="Proteomes" id="UP000607197"/>
    </source>
</evidence>
<feature type="region of interest" description="Disordered" evidence="15">
    <location>
        <begin position="752"/>
        <end position="782"/>
    </location>
</feature>
<dbReference type="RefSeq" id="WP_188981034.1">
    <property type="nucleotide sequence ID" value="NZ_BMPG01000009.1"/>
</dbReference>
<feature type="compositionally biased region" description="Low complexity" evidence="15">
    <location>
        <begin position="752"/>
        <end position="761"/>
    </location>
</feature>
<gene>
    <name evidence="18" type="ORF">GCM10009039_34270</name>
</gene>
<feature type="domain" description="UvrD-like helicase C-terminal" evidence="17">
    <location>
        <begin position="427"/>
        <end position="716"/>
    </location>
</feature>
<dbReference type="InterPro" id="IPR027417">
    <property type="entry name" value="P-loop_NTPase"/>
</dbReference>
<evidence type="ECO:0000256" key="4">
    <source>
        <dbReference type="ARBA" id="ARBA00022801"/>
    </source>
</evidence>
<proteinExistence type="predicted"/>
<accession>A0A830FNM9</accession>
<dbReference type="InterPro" id="IPR000212">
    <property type="entry name" value="DNA_helicase_UvrD/REP"/>
</dbReference>
<evidence type="ECO:0000256" key="10">
    <source>
        <dbReference type="ARBA" id="ARBA00023235"/>
    </source>
</evidence>
<evidence type="ECO:0000256" key="7">
    <source>
        <dbReference type="ARBA" id="ARBA00022840"/>
    </source>
</evidence>
<reference evidence="18" key="1">
    <citation type="journal article" date="2014" name="Int. J. Syst. Evol. Microbiol.">
        <title>Complete genome sequence of Corynebacterium casei LMG S-19264T (=DSM 44701T), isolated from a smear-ripened cheese.</title>
        <authorList>
            <consortium name="US DOE Joint Genome Institute (JGI-PGF)"/>
            <person name="Walter F."/>
            <person name="Albersmeier A."/>
            <person name="Kalinowski J."/>
            <person name="Ruckert C."/>
        </authorList>
    </citation>
    <scope>NUCLEOTIDE SEQUENCE</scope>
    <source>
        <strain evidence="18">JCM 19596</strain>
    </source>
</reference>